<dbReference type="PANTHER" id="PTHR30483:SF6">
    <property type="entry name" value="PERIPLASMIC BINDING PROTEIN OF ABC TRANSPORTER FOR NATURAL AMINO ACIDS"/>
    <property type="match status" value="1"/>
</dbReference>
<keyword evidence="2" id="KW-0812">Transmembrane</keyword>
<evidence type="ECO:0000313" key="8">
    <source>
        <dbReference type="Proteomes" id="UP001207654"/>
    </source>
</evidence>
<dbReference type="InterPro" id="IPR028082">
    <property type="entry name" value="Peripla_BP_I"/>
</dbReference>
<dbReference type="SUPFAM" id="SSF53822">
    <property type="entry name" value="Periplasmic binding protein-like I"/>
    <property type="match status" value="1"/>
</dbReference>
<reference evidence="7 8" key="1">
    <citation type="submission" date="2022-11" db="EMBL/GenBank/DDBJ databases">
        <title>Minimal conservation of predation-associated metabolite biosynthetic gene clusters underscores biosynthetic potential of Myxococcota including descriptions for ten novel species: Archangium lansinium sp. nov., Myxococcus landrumus sp. nov., Nannocystis bai.</title>
        <authorList>
            <person name="Ahearne A."/>
            <person name="Stevens C."/>
            <person name="Phillips K."/>
        </authorList>
    </citation>
    <scope>NUCLEOTIDE SEQUENCE [LARGE SCALE GENOMIC DNA]</scope>
    <source>
        <strain evidence="7 8">MIWBW</strain>
    </source>
</reference>
<comment type="subcellular location">
    <subcellularLocation>
        <location evidence="1">Membrane</location>
    </subcellularLocation>
</comment>
<dbReference type="RefSeq" id="WP_267533855.1">
    <property type="nucleotide sequence ID" value="NZ_JAPNKA010000001.1"/>
</dbReference>
<evidence type="ECO:0000256" key="2">
    <source>
        <dbReference type="ARBA" id="ARBA00022692"/>
    </source>
</evidence>
<dbReference type="PROSITE" id="PS51257">
    <property type="entry name" value="PROKAR_LIPOPROTEIN"/>
    <property type="match status" value="1"/>
</dbReference>
<name>A0ABT3ZZS3_9BACT</name>
<keyword evidence="4" id="KW-0472">Membrane</keyword>
<evidence type="ECO:0000256" key="5">
    <source>
        <dbReference type="SAM" id="SignalP"/>
    </source>
</evidence>
<dbReference type="InterPro" id="IPR001828">
    <property type="entry name" value="ANF_lig-bd_rcpt"/>
</dbReference>
<dbReference type="Proteomes" id="UP001207654">
    <property type="component" value="Unassembled WGS sequence"/>
</dbReference>
<keyword evidence="3" id="KW-1133">Transmembrane helix</keyword>
<feature type="domain" description="Receptor ligand binding region" evidence="6">
    <location>
        <begin position="91"/>
        <end position="457"/>
    </location>
</feature>
<evidence type="ECO:0000259" key="6">
    <source>
        <dbReference type="Pfam" id="PF01094"/>
    </source>
</evidence>
<feature type="chain" id="PRO_5045603593" evidence="5">
    <location>
        <begin position="23"/>
        <end position="472"/>
    </location>
</feature>
<protein>
    <submittedName>
        <fullName evidence="7">ABC transporter substrate-binding protein</fullName>
    </submittedName>
</protein>
<organism evidence="7 8">
    <name type="scientific">Archangium lansingense</name>
    <dbReference type="NCBI Taxonomy" id="2995310"/>
    <lineage>
        <taxon>Bacteria</taxon>
        <taxon>Pseudomonadati</taxon>
        <taxon>Myxococcota</taxon>
        <taxon>Myxococcia</taxon>
        <taxon>Myxococcales</taxon>
        <taxon>Cystobacterineae</taxon>
        <taxon>Archangiaceae</taxon>
        <taxon>Archangium</taxon>
    </lineage>
</organism>
<evidence type="ECO:0000256" key="3">
    <source>
        <dbReference type="ARBA" id="ARBA00022989"/>
    </source>
</evidence>
<keyword evidence="8" id="KW-1185">Reference proteome</keyword>
<comment type="caution">
    <text evidence="7">The sequence shown here is derived from an EMBL/GenBank/DDBJ whole genome shotgun (WGS) entry which is preliminary data.</text>
</comment>
<proteinExistence type="predicted"/>
<dbReference type="InterPro" id="IPR051010">
    <property type="entry name" value="BCAA_transport"/>
</dbReference>
<feature type="signal peptide" evidence="5">
    <location>
        <begin position="1"/>
        <end position="22"/>
    </location>
</feature>
<dbReference type="PANTHER" id="PTHR30483">
    <property type="entry name" value="LEUCINE-SPECIFIC-BINDING PROTEIN"/>
    <property type="match status" value="1"/>
</dbReference>
<keyword evidence="5" id="KW-0732">Signal</keyword>
<evidence type="ECO:0000313" key="7">
    <source>
        <dbReference type="EMBL" id="MCY1074900.1"/>
    </source>
</evidence>
<dbReference type="Pfam" id="PF01094">
    <property type="entry name" value="ANF_receptor"/>
    <property type="match status" value="1"/>
</dbReference>
<gene>
    <name evidence="7" type="ORF">OV287_10395</name>
</gene>
<dbReference type="EMBL" id="JAPNKA010000001">
    <property type="protein sequence ID" value="MCY1074900.1"/>
    <property type="molecule type" value="Genomic_DNA"/>
</dbReference>
<dbReference type="Gene3D" id="3.40.50.2300">
    <property type="match status" value="2"/>
</dbReference>
<evidence type="ECO:0000256" key="4">
    <source>
        <dbReference type="ARBA" id="ARBA00023136"/>
    </source>
</evidence>
<accession>A0ABT3ZZS3</accession>
<sequence>MRALFMTGVVSVLATGCSLTVAGGLDECATSADCESDQVCVQQLCLPLPAGCLADPYGSTEADAIRMGALFPLHTSPEPGASLDESDVQGLNAALLALDEVNQRTLNGKKIALFFCDTGSSKDVAEKQARWLVDDKKVAAILTAGSSQTLAAADVTIPAGVLTMSYSASSPELTVKPDTNGGSVGLLWRTSPSDAIQGSVIANLLRTRSDLFGGTIPSKVGILYVEDQYGQGLSNIISEQLNTGPTRVANRTFLYQRGGDVKVVLDSLDMTYDPDVTVLIGFADDATAILKEASTRTNLKRENGHRWFFSDSVKDSTVLADSLAASQARAFYGTAPAQGTGQAFSTFSARFNDKYKKDPAGYAYTSNAYDAMYLLALSASYSLSTTNAVTGVKMAEALTRVSSGSSSTNTQLTNSNFTYLAAELAANRPINVEGASGPLDFDSNGEARAPVELWQVGDSGFVTIASNLEPPQ</sequence>
<evidence type="ECO:0000256" key="1">
    <source>
        <dbReference type="ARBA" id="ARBA00004370"/>
    </source>
</evidence>